<evidence type="ECO:0000256" key="1">
    <source>
        <dbReference type="SAM" id="MobiDB-lite"/>
    </source>
</evidence>
<proteinExistence type="predicted"/>
<dbReference type="EMBL" id="KB030429">
    <property type="protein sequence ID" value="ELK16812.1"/>
    <property type="molecule type" value="Genomic_DNA"/>
</dbReference>
<organism evidence="2 3">
    <name type="scientific">Pteropus alecto</name>
    <name type="common">Black flying fox</name>
    <dbReference type="NCBI Taxonomy" id="9402"/>
    <lineage>
        <taxon>Eukaryota</taxon>
        <taxon>Metazoa</taxon>
        <taxon>Chordata</taxon>
        <taxon>Craniata</taxon>
        <taxon>Vertebrata</taxon>
        <taxon>Euteleostomi</taxon>
        <taxon>Mammalia</taxon>
        <taxon>Eutheria</taxon>
        <taxon>Laurasiatheria</taxon>
        <taxon>Chiroptera</taxon>
        <taxon>Yinpterochiroptera</taxon>
        <taxon>Pteropodoidea</taxon>
        <taxon>Pteropodidae</taxon>
        <taxon>Pteropodinae</taxon>
        <taxon>Pteropus</taxon>
    </lineage>
</organism>
<evidence type="ECO:0000313" key="3">
    <source>
        <dbReference type="Proteomes" id="UP000010552"/>
    </source>
</evidence>
<evidence type="ECO:0000313" key="2">
    <source>
        <dbReference type="EMBL" id="ELK16812.1"/>
    </source>
</evidence>
<protein>
    <submittedName>
        <fullName evidence="2">Paraplegin</fullName>
    </submittedName>
</protein>
<feature type="compositionally biased region" description="Basic and acidic residues" evidence="1">
    <location>
        <begin position="1"/>
        <end position="10"/>
    </location>
</feature>
<dbReference type="STRING" id="9402.L5KZI0"/>
<keyword evidence="3" id="KW-1185">Reference proteome</keyword>
<accession>L5KZI0</accession>
<dbReference type="Proteomes" id="UP000010552">
    <property type="component" value="Unassembled WGS sequence"/>
</dbReference>
<dbReference type="AlphaFoldDB" id="L5KZI0"/>
<name>L5KZI0_PTEAL</name>
<gene>
    <name evidence="2" type="ORF">PAL_GLEAN10014089</name>
</gene>
<dbReference type="InParanoid" id="L5KZI0"/>
<reference evidence="3" key="1">
    <citation type="journal article" date="2013" name="Science">
        <title>Comparative analysis of bat genomes provides insight into the evolution of flight and immunity.</title>
        <authorList>
            <person name="Zhang G."/>
            <person name="Cowled C."/>
            <person name="Shi Z."/>
            <person name="Huang Z."/>
            <person name="Bishop-Lilly K.A."/>
            <person name="Fang X."/>
            <person name="Wynne J.W."/>
            <person name="Xiong Z."/>
            <person name="Baker M.L."/>
            <person name="Zhao W."/>
            <person name="Tachedjian M."/>
            <person name="Zhu Y."/>
            <person name="Zhou P."/>
            <person name="Jiang X."/>
            <person name="Ng J."/>
            <person name="Yang L."/>
            <person name="Wu L."/>
            <person name="Xiao J."/>
            <person name="Feng Y."/>
            <person name="Chen Y."/>
            <person name="Sun X."/>
            <person name="Zhang Y."/>
            <person name="Marsh G.A."/>
            <person name="Crameri G."/>
            <person name="Broder C.C."/>
            <person name="Frey K.G."/>
            <person name="Wang L.F."/>
            <person name="Wang J."/>
        </authorList>
    </citation>
    <scope>NUCLEOTIDE SEQUENCE [LARGE SCALE GENOMIC DNA]</scope>
</reference>
<sequence>MKQKTKDNAKSKMKRRGTGEEGPAVPPAATHLVCHHAELDQNQQGQHFLDSNAGQGEVQSVQLVPRSDVRQVYLHPGATVFRRPALSLM</sequence>
<feature type="region of interest" description="Disordered" evidence="1">
    <location>
        <begin position="1"/>
        <end position="30"/>
    </location>
</feature>